<name>A0A835N219_9ROSI</name>
<dbReference type="Pfam" id="PF02928">
    <property type="entry name" value="zf-C5HC2"/>
    <property type="match status" value="1"/>
</dbReference>
<dbReference type="SMART" id="SM00558">
    <property type="entry name" value="JmjC"/>
    <property type="match status" value="1"/>
</dbReference>
<dbReference type="OrthoDB" id="1678912at2759"/>
<dbReference type="GO" id="GO:0008270">
    <property type="term" value="F:zinc ion binding"/>
    <property type="evidence" value="ECO:0007669"/>
    <property type="project" value="UniProtKB-KW"/>
</dbReference>
<dbReference type="PROSITE" id="PS50016">
    <property type="entry name" value="ZF_PHD_2"/>
    <property type="match status" value="1"/>
</dbReference>
<dbReference type="Gene3D" id="2.60.120.650">
    <property type="entry name" value="Cupin"/>
    <property type="match status" value="2"/>
</dbReference>
<dbReference type="InterPro" id="IPR011011">
    <property type="entry name" value="Znf_FYVE_PHD"/>
</dbReference>
<dbReference type="GO" id="GO:0032452">
    <property type="term" value="F:histone demethylase activity"/>
    <property type="evidence" value="ECO:0007669"/>
    <property type="project" value="TreeGrafter"/>
</dbReference>
<dbReference type="PANTHER" id="PTHR10694:SF133">
    <property type="entry name" value="LYSINE-SPECIFIC DEMETHYLASE JMJ17"/>
    <property type="match status" value="1"/>
</dbReference>
<keyword evidence="6" id="KW-0539">Nucleus</keyword>
<evidence type="ECO:0000313" key="14">
    <source>
        <dbReference type="Proteomes" id="UP000657918"/>
    </source>
</evidence>
<dbReference type="SMART" id="SM00501">
    <property type="entry name" value="BRIGHT"/>
    <property type="match status" value="1"/>
</dbReference>
<evidence type="ECO:0000259" key="9">
    <source>
        <dbReference type="PROSITE" id="PS50016"/>
    </source>
</evidence>
<dbReference type="Pfam" id="PF08429">
    <property type="entry name" value="PLU-1"/>
    <property type="match status" value="1"/>
</dbReference>
<evidence type="ECO:0000256" key="5">
    <source>
        <dbReference type="ARBA" id="ARBA00022833"/>
    </source>
</evidence>
<evidence type="ECO:0000259" key="11">
    <source>
        <dbReference type="PROSITE" id="PS51183"/>
    </source>
</evidence>
<keyword evidence="4 7" id="KW-0863">Zinc-finger</keyword>
<dbReference type="EMBL" id="JADGMS010000003">
    <property type="protein sequence ID" value="KAF9685820.1"/>
    <property type="molecule type" value="Genomic_DNA"/>
</dbReference>
<dbReference type="GO" id="GO:0000785">
    <property type="term" value="C:chromatin"/>
    <property type="evidence" value="ECO:0007669"/>
    <property type="project" value="TreeGrafter"/>
</dbReference>
<dbReference type="SUPFAM" id="SSF46774">
    <property type="entry name" value="ARID-like"/>
    <property type="match status" value="1"/>
</dbReference>
<protein>
    <submittedName>
        <fullName evidence="13">Uncharacterized protein</fullName>
    </submittedName>
</protein>
<accession>A0A835N219</accession>
<evidence type="ECO:0000256" key="7">
    <source>
        <dbReference type="PROSITE-ProRule" id="PRU00146"/>
    </source>
</evidence>
<feature type="domain" description="ARID" evidence="10">
    <location>
        <begin position="106"/>
        <end position="200"/>
    </location>
</feature>
<dbReference type="InterPro" id="IPR036431">
    <property type="entry name" value="ARID_dom_sf"/>
</dbReference>
<evidence type="ECO:0000256" key="2">
    <source>
        <dbReference type="ARBA" id="ARBA00022723"/>
    </source>
</evidence>
<feature type="region of interest" description="Disordered" evidence="8">
    <location>
        <begin position="1776"/>
        <end position="1800"/>
    </location>
</feature>
<dbReference type="PROSITE" id="PS51183">
    <property type="entry name" value="JMJN"/>
    <property type="match status" value="1"/>
</dbReference>
<dbReference type="Pfam" id="PF01388">
    <property type="entry name" value="ARID"/>
    <property type="match status" value="1"/>
</dbReference>
<organism evidence="13 14">
    <name type="scientific">Salix dunnii</name>
    <dbReference type="NCBI Taxonomy" id="1413687"/>
    <lineage>
        <taxon>Eukaryota</taxon>
        <taxon>Viridiplantae</taxon>
        <taxon>Streptophyta</taxon>
        <taxon>Embryophyta</taxon>
        <taxon>Tracheophyta</taxon>
        <taxon>Spermatophyta</taxon>
        <taxon>Magnoliopsida</taxon>
        <taxon>eudicotyledons</taxon>
        <taxon>Gunneridae</taxon>
        <taxon>Pentapetalae</taxon>
        <taxon>rosids</taxon>
        <taxon>fabids</taxon>
        <taxon>Malpighiales</taxon>
        <taxon>Salicaceae</taxon>
        <taxon>Saliceae</taxon>
        <taxon>Salix</taxon>
    </lineage>
</organism>
<dbReference type="Pfam" id="PF02373">
    <property type="entry name" value="JmjC"/>
    <property type="match status" value="1"/>
</dbReference>
<dbReference type="SMART" id="SM01014">
    <property type="entry name" value="ARID"/>
    <property type="match status" value="1"/>
</dbReference>
<dbReference type="CDD" id="cd15543">
    <property type="entry name" value="PHD_RSF1"/>
    <property type="match status" value="1"/>
</dbReference>
<dbReference type="SMART" id="SM00545">
    <property type="entry name" value="JmjN"/>
    <property type="match status" value="1"/>
</dbReference>
<gene>
    <name evidence="13" type="ORF">SADUNF_Sadunf03G0093700</name>
</gene>
<keyword evidence="14" id="KW-1185">Reference proteome</keyword>
<sequence>MGKGKPRAVEKGVLGQNLSLLSSSSSVSSSSGSLHVPSAPVYYPNEEEFKDPLEYIHKIRPEAEAYGICKIVPPNNWKPPFALNRENFSFPTKTQAIHQLQVRPASCDSKTFELEYNRFLEEHCGKKLKRRVIFEGDELDLCKLFNGVKRFGGYDKVVKEKKWGKVSRFVRSGWKITECAKHVLCQLYQEHLYDYEEYYNRLNKGVAKGCKRRVRECKKSDCSMEFSRLKRRRKNNDGEKVKVCNRVEEEEEHDQICKQCRSGLHGELMLLCDRCNKGWHIYCLSPPLKQVPPGNWYCFECLNSDKDTFGFVPGKRFTLEAFRRLADRAKRRWFGSGSTSRVQMEKKFWEIVEGSAGDVEVMYGSDLDTSVYGSGFPRANDQRPESIEANLWDEYCGSPWNLNNLPKLKGSMLQAVHHNITGVMVPWLYVGMLFSSFCWHFEDHCFYSMNYLHWGEPKCWYSVPGSEAGAFEKVMRSSLPDLFDAQPDLLFQLVTMLNPSVLQDNRVPVYTVLQEPGNFVITFPRSYHGGFNFGLNCAEAVNFAPADWLPHGGFGAELYKTYLKTAVLSHEELLCVVAKGDCDSKASPHIKKEMLRIYTKEKSWRERIWKSGIIKSSPMPMRKCPEYVGTEEDPTCIICKQYLYLSAVVCRCRPSAFVCLEHWERICECKPRRRRLLYRHTLAELSDLVFTSDSNRFEERSPSNNLRRQISYSNESNVLSKKVKGGHVSQAELAERWLSRAEKFFHHPYLGDACATLLKEAEQFLWAGPEMDPVRDMVKSLNAAQKWAGGIRDCLLKIQNWSSGHSCDMERVPLEYIAELLNHDPMPCNEPVHLILKERAEEAWHLAQEIDSALSSCSEISVLESLHSRFCDLPIYIKESEKLSEKFASAKVYFGSKIWIDSAKKCISETQSAVVDIDILHKLKSEISELQIQLPETELLLDLARKAESCQSQCKEILKAPFSLKKVEVLLQEFKNFTVNIPELMVLKQCHINAVSWISRCNDVLGNLHEREDKDKVVNELDCLLKDGASLRIQVDELPLVELELKKARCREKVLKARHIKMPMDSIQQLMMEAFVLQIEKEKLFVDLSGVIEAARCWEERATKLLAQEAQMLDFEDTIRISADIPVLLPSLDDIEDAVAMAKSWLEKSAPFLVSSSSMISGSVSSLKLEVLKELVSDSKLLKVSLDERRMLEMVMKNCDEWQQDASSALQDARCILSTDLNDDGKYGCLFGKVEHLATRMESICTAGLSLSFDFAEIPKLQNACSVLRWCSRALSFCTCAPSLEDVISLMEAAENLSVIDVSGTLWSALIDGVKWLRKALGVISLLGNFERCKLSDAEAVLAESQTLELKFSLRKIFFRLWLEQAEQFFSLNSEERSWSLILELKELGKASAFSCSELNLVLYEVEKVEKWKQQFVEIIGRFVDDRNSLADALQKVKQSLDISLNIYGKSWSAKPRKLCMCYTGCQEEKDFLTCSMCKDCYHLWCLESALVKTNNAEVFICHYCQFFDDGSISQNGGGPLKYGEKQPESRMLNELLSDSENFLARIEEKDLLQQIVEQAHECKKCLREILDFALSYLDKDLTAVCEKLIIALKATEVAGVCDNQDKCDLELASARNSWRVRVKRLLEDAQKPTMQHVQRHIKEGLAMNIPPEDYIWQKLARLKDIGLQWADRAKKVGTDSGALGLDKVFELISEGENLPVYLEKELELLRARSMLYCICRKPFDNSAKVVCKLCGEWYHIDCIKLLTLPKIYFCAACEPQTEGLSVSLLADQERSTNAKSVEPKTPSPRHTKSRKKPGETDSIVMQTMLAFENHSNVFSHCSGIDRLKWQNRKPLRRTVKKRTELKILSQFFHRQGK</sequence>
<feature type="domain" description="JmjN" evidence="11">
    <location>
        <begin position="39"/>
        <end position="80"/>
    </location>
</feature>
<dbReference type="PANTHER" id="PTHR10694">
    <property type="entry name" value="LYSINE-SPECIFIC DEMETHYLASE"/>
    <property type="match status" value="1"/>
</dbReference>
<dbReference type="SMART" id="SM00249">
    <property type="entry name" value="PHD"/>
    <property type="match status" value="3"/>
</dbReference>
<dbReference type="PROSITE" id="PS01359">
    <property type="entry name" value="ZF_PHD_1"/>
    <property type="match status" value="2"/>
</dbReference>
<dbReference type="Pfam" id="PF00628">
    <property type="entry name" value="PHD"/>
    <property type="match status" value="1"/>
</dbReference>
<evidence type="ECO:0000259" key="12">
    <source>
        <dbReference type="PROSITE" id="PS51184"/>
    </source>
</evidence>
<dbReference type="GO" id="GO:0003677">
    <property type="term" value="F:DNA binding"/>
    <property type="evidence" value="ECO:0007669"/>
    <property type="project" value="InterPro"/>
</dbReference>
<dbReference type="InterPro" id="IPR003347">
    <property type="entry name" value="JmjC_dom"/>
</dbReference>
<evidence type="ECO:0000313" key="13">
    <source>
        <dbReference type="EMBL" id="KAF9685820.1"/>
    </source>
</evidence>
<evidence type="ECO:0000256" key="3">
    <source>
        <dbReference type="ARBA" id="ARBA00022737"/>
    </source>
</evidence>
<evidence type="ECO:0000256" key="8">
    <source>
        <dbReference type="SAM" id="MobiDB-lite"/>
    </source>
</evidence>
<dbReference type="FunFam" id="2.60.120.650:FF:000042">
    <property type="entry name" value="Transcription factor jumonji (JmjC) domain-containing protein"/>
    <property type="match status" value="1"/>
</dbReference>
<dbReference type="InterPro" id="IPR001965">
    <property type="entry name" value="Znf_PHD"/>
</dbReference>
<dbReference type="Proteomes" id="UP000657918">
    <property type="component" value="Unassembled WGS sequence"/>
</dbReference>
<comment type="subcellular location">
    <subcellularLocation>
        <location evidence="1">Nucleus</location>
    </subcellularLocation>
</comment>
<dbReference type="Gene3D" id="3.30.40.10">
    <property type="entry name" value="Zinc/RING finger domain, C3HC4 (zinc finger)"/>
    <property type="match status" value="2"/>
</dbReference>
<dbReference type="GO" id="GO:0010468">
    <property type="term" value="P:regulation of gene expression"/>
    <property type="evidence" value="ECO:0007669"/>
    <property type="project" value="TreeGrafter"/>
</dbReference>
<dbReference type="InterPro" id="IPR001606">
    <property type="entry name" value="ARID_dom"/>
</dbReference>
<dbReference type="FunFam" id="2.60.120.650:FF:000078">
    <property type="entry name" value="Predicted protein"/>
    <property type="match status" value="1"/>
</dbReference>
<dbReference type="InterPro" id="IPR013083">
    <property type="entry name" value="Znf_RING/FYVE/PHD"/>
</dbReference>
<evidence type="ECO:0000256" key="6">
    <source>
        <dbReference type="ARBA" id="ARBA00023242"/>
    </source>
</evidence>
<evidence type="ECO:0000256" key="4">
    <source>
        <dbReference type="ARBA" id="ARBA00022771"/>
    </source>
</evidence>
<dbReference type="PROSITE" id="PS51184">
    <property type="entry name" value="JMJC"/>
    <property type="match status" value="1"/>
</dbReference>
<dbReference type="CDD" id="cd16100">
    <property type="entry name" value="ARID"/>
    <property type="match status" value="1"/>
</dbReference>
<comment type="caution">
    <text evidence="13">The sequence shown here is derived from an EMBL/GenBank/DDBJ whole genome shotgun (WGS) entry which is preliminary data.</text>
</comment>
<dbReference type="InterPro" id="IPR004198">
    <property type="entry name" value="Znf_C5HC2"/>
</dbReference>
<evidence type="ECO:0000259" key="10">
    <source>
        <dbReference type="PROSITE" id="PS51011"/>
    </source>
</evidence>
<dbReference type="Gene3D" id="1.10.150.60">
    <property type="entry name" value="ARID DNA-binding domain"/>
    <property type="match status" value="1"/>
</dbReference>
<dbReference type="InterPro" id="IPR019787">
    <property type="entry name" value="Znf_PHD-finger"/>
</dbReference>
<proteinExistence type="predicted"/>
<dbReference type="GO" id="GO:0005634">
    <property type="term" value="C:nucleus"/>
    <property type="evidence" value="ECO:0007669"/>
    <property type="project" value="UniProtKB-SubCell"/>
</dbReference>
<dbReference type="InterPro" id="IPR019786">
    <property type="entry name" value="Zinc_finger_PHD-type_CS"/>
</dbReference>
<reference evidence="13 14" key="1">
    <citation type="submission" date="2020-10" db="EMBL/GenBank/DDBJ databases">
        <title>Plant Genome Project.</title>
        <authorList>
            <person name="Zhang R.-G."/>
        </authorList>
    </citation>
    <scope>NUCLEOTIDE SEQUENCE [LARGE SCALE GENOMIC DNA]</scope>
    <source>
        <strain evidence="13">FAFU-HL-1</strain>
        <tissue evidence="13">Leaf</tissue>
    </source>
</reference>
<feature type="domain" description="JmjC" evidence="12">
    <location>
        <begin position="394"/>
        <end position="560"/>
    </location>
</feature>
<dbReference type="Pfam" id="PF02375">
    <property type="entry name" value="JmjN"/>
    <property type="match status" value="1"/>
</dbReference>
<keyword evidence="5" id="KW-0862">Zinc</keyword>
<dbReference type="InterPro" id="IPR003349">
    <property type="entry name" value="JmjN"/>
</dbReference>
<keyword evidence="3" id="KW-0677">Repeat</keyword>
<feature type="domain" description="PHD-type" evidence="9">
    <location>
        <begin position="254"/>
        <end position="304"/>
    </location>
</feature>
<evidence type="ECO:0000256" key="1">
    <source>
        <dbReference type="ARBA" id="ARBA00004123"/>
    </source>
</evidence>
<keyword evidence="2" id="KW-0479">Metal-binding</keyword>
<dbReference type="SUPFAM" id="SSF57903">
    <property type="entry name" value="FYVE/PHD zinc finger"/>
    <property type="match status" value="3"/>
</dbReference>
<dbReference type="SUPFAM" id="SSF51197">
    <property type="entry name" value="Clavaminate synthase-like"/>
    <property type="match status" value="1"/>
</dbReference>
<dbReference type="PROSITE" id="PS51011">
    <property type="entry name" value="ARID"/>
    <property type="match status" value="1"/>
</dbReference>
<dbReference type="InterPro" id="IPR013637">
    <property type="entry name" value="Lys_sp_deMease-like_dom"/>
</dbReference>